<proteinExistence type="predicted"/>
<organism evidence="2 3">
    <name type="scientific">Citrus clementina</name>
    <name type="common">Clementine</name>
    <name type="synonym">Citrus deliciosa x Citrus sinensis</name>
    <dbReference type="NCBI Taxonomy" id="85681"/>
    <lineage>
        <taxon>Eukaryota</taxon>
        <taxon>Viridiplantae</taxon>
        <taxon>Streptophyta</taxon>
        <taxon>Embryophyta</taxon>
        <taxon>Tracheophyta</taxon>
        <taxon>Spermatophyta</taxon>
        <taxon>Magnoliopsida</taxon>
        <taxon>eudicotyledons</taxon>
        <taxon>Gunneridae</taxon>
        <taxon>Pentapetalae</taxon>
        <taxon>rosids</taxon>
        <taxon>malvids</taxon>
        <taxon>Sapindales</taxon>
        <taxon>Rutaceae</taxon>
        <taxon>Aurantioideae</taxon>
        <taxon>Citrus</taxon>
    </lineage>
</organism>
<evidence type="ECO:0000256" key="1">
    <source>
        <dbReference type="SAM" id="MobiDB-lite"/>
    </source>
</evidence>
<feature type="region of interest" description="Disordered" evidence="1">
    <location>
        <begin position="1"/>
        <end position="20"/>
    </location>
</feature>
<dbReference type="KEGG" id="cic:CICLE_v10006382mg"/>
<dbReference type="Gramene" id="ESR33835">
    <property type="protein sequence ID" value="ESR33835"/>
    <property type="gene ID" value="CICLE_v10006382mg"/>
</dbReference>
<evidence type="ECO:0000313" key="2">
    <source>
        <dbReference type="EMBL" id="ESR33835.1"/>
    </source>
</evidence>
<gene>
    <name evidence="2" type="ORF">CICLE_v10006382mg</name>
</gene>
<dbReference type="EMBL" id="KI537036">
    <property type="protein sequence ID" value="ESR33835.1"/>
    <property type="molecule type" value="Genomic_DNA"/>
</dbReference>
<protein>
    <submittedName>
        <fullName evidence="2">Uncharacterized protein</fullName>
    </submittedName>
</protein>
<dbReference type="AlphaFoldDB" id="V4S4U1"/>
<sequence length="70" mass="8021">MSSISRQKEPSLKQKADEPTQKILIQSVDLEKHENSIIAPCSRHFSKKSDQMERTFESFQEAPGNPCLFL</sequence>
<dbReference type="InParanoid" id="V4S4U1"/>
<dbReference type="Proteomes" id="UP000030687">
    <property type="component" value="Unassembled WGS sequence"/>
</dbReference>
<keyword evidence="3" id="KW-1185">Reference proteome</keyword>
<evidence type="ECO:0000313" key="3">
    <source>
        <dbReference type="Proteomes" id="UP000030687"/>
    </source>
</evidence>
<name>V4S4U1_CITCL</name>
<reference evidence="2 3" key="1">
    <citation type="submission" date="2013-10" db="EMBL/GenBank/DDBJ databases">
        <authorList>
            <consortium name="International Citrus Genome Consortium"/>
            <person name="Jenkins J."/>
            <person name="Schmutz J."/>
            <person name="Prochnik S."/>
            <person name="Rokhsar D."/>
            <person name="Gmitter F."/>
            <person name="Ollitrault P."/>
            <person name="Machado M."/>
            <person name="Talon M."/>
            <person name="Wincker P."/>
            <person name="Jaillon O."/>
            <person name="Morgante M."/>
        </authorList>
    </citation>
    <scope>NUCLEOTIDE SEQUENCE</scope>
    <source>
        <strain evidence="3">cv. Clemenules</strain>
    </source>
</reference>
<accession>V4S4U1</accession>